<evidence type="ECO:0000256" key="9">
    <source>
        <dbReference type="PROSITE-ProRule" id="PRU01026"/>
    </source>
</evidence>
<dbReference type="PROSITE" id="PS01131">
    <property type="entry name" value="RRNA_A_DIMETH"/>
    <property type="match status" value="1"/>
</dbReference>
<evidence type="ECO:0000256" key="7">
    <source>
        <dbReference type="ARBA" id="ARBA00029941"/>
    </source>
</evidence>
<feature type="binding site" evidence="9">
    <location>
        <position position="59"/>
    </location>
    <ligand>
        <name>S-adenosyl-L-methionine</name>
        <dbReference type="ChEBI" id="CHEBI:59789"/>
    </ligand>
</feature>
<keyword evidence="6 9" id="KW-0694">RNA-binding</keyword>
<evidence type="ECO:0000313" key="11">
    <source>
        <dbReference type="EMBL" id="MBA5728522.1"/>
    </source>
</evidence>
<evidence type="ECO:0000259" key="10">
    <source>
        <dbReference type="SMART" id="SM00650"/>
    </source>
</evidence>
<evidence type="ECO:0000256" key="4">
    <source>
        <dbReference type="ARBA" id="ARBA00022679"/>
    </source>
</evidence>
<evidence type="ECO:0000256" key="5">
    <source>
        <dbReference type="ARBA" id="ARBA00022691"/>
    </source>
</evidence>
<dbReference type="Gene3D" id="3.40.50.150">
    <property type="entry name" value="Vaccinia Virus protein VP39"/>
    <property type="match status" value="1"/>
</dbReference>
<keyword evidence="12" id="KW-1185">Reference proteome</keyword>
<evidence type="ECO:0000256" key="8">
    <source>
        <dbReference type="ARBA" id="ARBA00049167"/>
    </source>
</evidence>
<feature type="binding site" evidence="9">
    <location>
        <position position="11"/>
    </location>
    <ligand>
        <name>S-adenosyl-L-methionine</name>
        <dbReference type="ChEBI" id="CHEBI:59789"/>
    </ligand>
</feature>
<dbReference type="NCBIfam" id="NF000499">
    <property type="entry name" value="Erm23S_rRNA_broad"/>
    <property type="match status" value="1"/>
</dbReference>
<accession>A0A839A3J3</accession>
<evidence type="ECO:0000256" key="1">
    <source>
        <dbReference type="ARBA" id="ARBA00012304"/>
    </source>
</evidence>
<dbReference type="InterPro" id="IPR023165">
    <property type="entry name" value="rRNA_Ade_diMease-like_C"/>
</dbReference>
<comment type="caution">
    <text evidence="11">The sequence shown here is derived from an EMBL/GenBank/DDBJ whole genome shotgun (WGS) entry which is preliminary data.</text>
</comment>
<keyword evidence="3 9" id="KW-0489">Methyltransferase</keyword>
<comment type="caution">
    <text evidence="9">Lacks conserved residue(s) required for the propagation of feature annotation.</text>
</comment>
<dbReference type="Proteomes" id="UP000571018">
    <property type="component" value="Unassembled WGS sequence"/>
</dbReference>
<dbReference type="PANTHER" id="PTHR11727:SF7">
    <property type="entry name" value="DIMETHYLADENOSINE TRANSFERASE-RELATED"/>
    <property type="match status" value="1"/>
</dbReference>
<reference evidence="11 12" key="1">
    <citation type="submission" date="2020-06" db="EMBL/GenBank/DDBJ databases">
        <title>Reclassification of Facklamia ignava, Facklamia soureckii and Facklami tabacinasalis as Falseniella iganva gen. nov., comb. nov., Hutsoniella ignava gen. nov., comb. nov., and Ruoffia tabacinasalis gen. nov., comb. nov and description of Ruoffia haltotolerans sp. nov., isolated from hypersaline Inland Sea of Qatar.</title>
        <authorList>
            <person name="Fotedar R."/>
            <person name="Sankaranarayanan K."/>
            <person name="Lawson P."/>
            <person name="Caldwell M."/>
            <person name="Zeyara A."/>
            <person name="Al Malki A."/>
            <person name="Ali M."/>
        </authorList>
    </citation>
    <scope>NUCLEOTIDE SEQUENCE [LARGE SCALE GENOMIC DNA]</scope>
    <source>
        <strain evidence="11 12">INB8</strain>
    </source>
</reference>
<proteinExistence type="inferred from homology"/>
<dbReference type="Pfam" id="PF00398">
    <property type="entry name" value="RrnaAD"/>
    <property type="match status" value="1"/>
</dbReference>
<dbReference type="InterPro" id="IPR020596">
    <property type="entry name" value="rRNA_Ade_Mease_Trfase_CS"/>
</dbReference>
<keyword evidence="4 9" id="KW-0808">Transferase</keyword>
<dbReference type="SUPFAM" id="SSF53335">
    <property type="entry name" value="S-adenosyl-L-methionine-dependent methyltransferases"/>
    <property type="match status" value="1"/>
</dbReference>
<dbReference type="GO" id="GO:0000179">
    <property type="term" value="F:rRNA (adenine-N6,N6-)-dimethyltransferase activity"/>
    <property type="evidence" value="ECO:0007669"/>
    <property type="project" value="UniProtKB-UniRule"/>
</dbReference>
<dbReference type="InterPro" id="IPR020598">
    <property type="entry name" value="rRNA_Ade_methylase_Trfase_N"/>
</dbReference>
<evidence type="ECO:0000313" key="12">
    <source>
        <dbReference type="Proteomes" id="UP000571018"/>
    </source>
</evidence>
<evidence type="ECO:0000256" key="3">
    <source>
        <dbReference type="ARBA" id="ARBA00022603"/>
    </source>
</evidence>
<feature type="binding site" evidence="9">
    <location>
        <position position="13"/>
    </location>
    <ligand>
        <name>S-adenosyl-L-methionine</name>
        <dbReference type="ChEBI" id="CHEBI:59789"/>
    </ligand>
</feature>
<keyword evidence="5 9" id="KW-0949">S-adenosyl-L-methionine</keyword>
<dbReference type="CDD" id="cd02440">
    <property type="entry name" value="AdoMet_MTases"/>
    <property type="match status" value="1"/>
</dbReference>
<evidence type="ECO:0000256" key="6">
    <source>
        <dbReference type="ARBA" id="ARBA00022884"/>
    </source>
</evidence>
<gene>
    <name evidence="11" type="primary">erm</name>
    <name evidence="11" type="ORF">HW423_01815</name>
</gene>
<name>A0A839A3J3_9LACT</name>
<dbReference type="SMART" id="SM00650">
    <property type="entry name" value="rADc"/>
    <property type="match status" value="1"/>
</dbReference>
<dbReference type="GO" id="GO:0052910">
    <property type="term" value="F:23S rRNA (adenine(2085)-N(6))-dimethyltransferase activity"/>
    <property type="evidence" value="ECO:0007669"/>
    <property type="project" value="UniProtKB-EC"/>
</dbReference>
<comment type="catalytic activity">
    <reaction evidence="8">
        <text>adenosine(2085) in 23S rRNA + 2 S-adenosyl-L-methionine = N(6)-dimethyladenosine(2085) in 23S rRNA + 2 S-adenosyl-L-homocysteine + 2 H(+)</text>
        <dbReference type="Rhea" id="RHEA:42784"/>
        <dbReference type="Rhea" id="RHEA-COMP:10237"/>
        <dbReference type="Rhea" id="RHEA-COMP:10238"/>
        <dbReference type="ChEBI" id="CHEBI:15378"/>
        <dbReference type="ChEBI" id="CHEBI:57856"/>
        <dbReference type="ChEBI" id="CHEBI:59789"/>
        <dbReference type="ChEBI" id="CHEBI:74411"/>
        <dbReference type="ChEBI" id="CHEBI:74493"/>
        <dbReference type="EC" id="2.1.1.184"/>
    </reaction>
</comment>
<sequence length="243" mass="28564">MKRQQIKYTQNFITAKEDIEGILSLTNISQNDLLYEIGSGKGHFTKELCKICKEVTAIEIDTKMCEATRKRVGNQNNLNIINENVLSYNFPHDKDYKIFGNIPYNISTDLVKKIAYETSASDSFLIVEEGFAKRLLDMNRALALILRKDLEISIVKNIPRTIFHPRPSVDSSLIRMKRLNNYMTSRDRQIYEDFVYSWVNKDYRKLFTKNQIRRVKQNVKINDFSQVTLEQFDSIFESYQLFN</sequence>
<dbReference type="PANTHER" id="PTHR11727">
    <property type="entry name" value="DIMETHYLADENOSINE TRANSFERASE"/>
    <property type="match status" value="1"/>
</dbReference>
<feature type="binding site" evidence="9">
    <location>
        <position position="101"/>
    </location>
    <ligand>
        <name>S-adenosyl-L-methionine</name>
        <dbReference type="ChEBI" id="CHEBI:59789"/>
    </ligand>
</feature>
<dbReference type="RefSeq" id="WP_218930248.1">
    <property type="nucleotide sequence ID" value="NZ_JACAOA010000003.1"/>
</dbReference>
<feature type="domain" description="Ribosomal RNA adenine methylase transferase N-terminal" evidence="10">
    <location>
        <begin position="18"/>
        <end position="180"/>
    </location>
</feature>
<dbReference type="PROSITE" id="PS51689">
    <property type="entry name" value="SAM_RNA_A_N6_MT"/>
    <property type="match status" value="1"/>
</dbReference>
<dbReference type="Gene3D" id="1.10.8.100">
    <property type="entry name" value="Ribosomal RNA adenine dimethylase-like, domain 2"/>
    <property type="match status" value="1"/>
</dbReference>
<organism evidence="11 12">
    <name type="scientific">Ruoffia halotolerans</name>
    <dbReference type="NCBI Taxonomy" id="2748684"/>
    <lineage>
        <taxon>Bacteria</taxon>
        <taxon>Bacillati</taxon>
        <taxon>Bacillota</taxon>
        <taxon>Bacilli</taxon>
        <taxon>Lactobacillales</taxon>
        <taxon>Aerococcaceae</taxon>
        <taxon>Ruoffia</taxon>
    </lineage>
</organism>
<evidence type="ECO:0000256" key="2">
    <source>
        <dbReference type="ARBA" id="ARBA00016505"/>
    </source>
</evidence>
<dbReference type="EC" id="2.1.1.184" evidence="1"/>
<dbReference type="AlphaFoldDB" id="A0A839A3J3"/>
<dbReference type="InterPro" id="IPR029063">
    <property type="entry name" value="SAM-dependent_MTases_sf"/>
</dbReference>
<dbReference type="GO" id="GO:0003723">
    <property type="term" value="F:RNA binding"/>
    <property type="evidence" value="ECO:0007669"/>
    <property type="project" value="UniProtKB-UniRule"/>
</dbReference>
<protein>
    <recommendedName>
        <fullName evidence="2">rRNA adenine N-6-methyltransferase</fullName>
        <ecNumber evidence="1">2.1.1.184</ecNumber>
    </recommendedName>
    <alternativeName>
        <fullName evidence="7">Macrolide-lincosamide-streptogramin B resistance protein</fullName>
    </alternativeName>
</protein>
<dbReference type="InterPro" id="IPR001737">
    <property type="entry name" value="KsgA/Erm"/>
</dbReference>
<feature type="binding site" evidence="9">
    <location>
        <position position="38"/>
    </location>
    <ligand>
        <name>S-adenosyl-L-methionine</name>
        <dbReference type="ChEBI" id="CHEBI:59789"/>
    </ligand>
</feature>
<dbReference type="EMBL" id="JACAOA010000003">
    <property type="protein sequence ID" value="MBA5728522.1"/>
    <property type="molecule type" value="Genomic_DNA"/>
</dbReference>
<comment type="similarity">
    <text evidence="9">Belongs to the class I-like SAM-binding methyltransferase superfamily. rRNA adenine N(6)-methyltransferase family.</text>
</comment>